<reference evidence="1" key="1">
    <citation type="submission" date="2019-05" db="EMBL/GenBank/DDBJ databases">
        <title>Revised genome assembly of Burkholderiaceae (previously Ralstonia) sp. PBA.</title>
        <authorList>
            <person name="Gan H.M."/>
        </authorList>
    </citation>
    <scope>NUCLEOTIDE SEQUENCE</scope>
    <source>
        <strain evidence="1">PBA</strain>
    </source>
</reference>
<sequence length="136" mass="15124">MDLIFVQGFEGQTIIGIDPCELDQPQPLRIDVTAGLPRSVACSTDQIGDTIHYGQIREGLRELMQTHRLQLLEAFAERIASMVLDDFGAHWVRVVVVKPKKFEDVDAVGVAIERRRSVARQGGSLLDWMGHGMVPS</sequence>
<keyword evidence="2" id="KW-1185">Reference proteome</keyword>
<organism evidence="1 2">
    <name type="scientific">Imbroritus primus</name>
    <dbReference type="NCBI Taxonomy" id="3058603"/>
    <lineage>
        <taxon>Bacteria</taxon>
        <taxon>Pseudomonadati</taxon>
        <taxon>Pseudomonadota</taxon>
        <taxon>Betaproteobacteria</taxon>
        <taxon>Burkholderiales</taxon>
        <taxon>Burkholderiaceae</taxon>
        <taxon>Imbroritus</taxon>
    </lineage>
</organism>
<proteinExistence type="predicted"/>
<gene>
    <name evidence="1" type="ORF">MW7_012200</name>
</gene>
<dbReference type="EMBL" id="AKCV02000022">
    <property type="protein sequence ID" value="TMS57667.1"/>
    <property type="molecule type" value="Genomic_DNA"/>
</dbReference>
<name>A0ACD3SNM5_9BURK</name>
<dbReference type="Proteomes" id="UP000004277">
    <property type="component" value="Unassembled WGS sequence"/>
</dbReference>
<accession>A0ACD3SNM5</accession>
<evidence type="ECO:0000313" key="2">
    <source>
        <dbReference type="Proteomes" id="UP000004277"/>
    </source>
</evidence>
<comment type="caution">
    <text evidence="1">The sequence shown here is derived from an EMBL/GenBank/DDBJ whole genome shotgun (WGS) entry which is preliminary data.</text>
</comment>
<protein>
    <submittedName>
        <fullName evidence="1">Dihydroneopterin aldolase</fullName>
    </submittedName>
</protein>
<evidence type="ECO:0000313" key="1">
    <source>
        <dbReference type="EMBL" id="TMS57667.1"/>
    </source>
</evidence>